<dbReference type="Pfam" id="PF19984">
    <property type="entry name" value="DUF6420"/>
    <property type="match status" value="1"/>
</dbReference>
<dbReference type="EMBL" id="JBEYBN010000041">
    <property type="protein sequence ID" value="MEU2269797.1"/>
    <property type="molecule type" value="Genomic_DNA"/>
</dbReference>
<name>A0ABV2Y187_9ACTN</name>
<accession>A0ABV2Y187</accession>
<protein>
    <submittedName>
        <fullName evidence="1">DUF6420 family protein</fullName>
    </submittedName>
</protein>
<dbReference type="Proteomes" id="UP001550603">
    <property type="component" value="Unassembled WGS sequence"/>
</dbReference>
<dbReference type="InterPro" id="IPR046305">
    <property type="entry name" value="DUF6420"/>
</dbReference>
<comment type="caution">
    <text evidence="1">The sequence shown here is derived from an EMBL/GenBank/DDBJ whole genome shotgun (WGS) entry which is preliminary data.</text>
</comment>
<keyword evidence="2" id="KW-1185">Reference proteome</keyword>
<evidence type="ECO:0000313" key="2">
    <source>
        <dbReference type="Proteomes" id="UP001550603"/>
    </source>
</evidence>
<dbReference type="RefSeq" id="WP_359791108.1">
    <property type="nucleotide sequence ID" value="NZ_JBEYBN010000041.1"/>
</dbReference>
<proteinExistence type="predicted"/>
<gene>
    <name evidence="1" type="ORF">ABZ568_26020</name>
</gene>
<sequence>MTSEHRGAAGPYTEYDNLPVLHATEANLPLLHPYGTVEVGGRYITPGGGRLTVRTDGKHHKITLDHLGCPAQLTKEKNALFKRLGLAAEGHCLHARCRHRAADAGAVLRSFQLRTGSIDLTAFVRAALAVELGDERPVDQLLREAEALVGPVRRPDPQGQEGQDSVTG</sequence>
<organism evidence="1 2">
    <name type="scientific">Streptomyces olindensis</name>
    <dbReference type="NCBI Taxonomy" id="358823"/>
    <lineage>
        <taxon>Bacteria</taxon>
        <taxon>Bacillati</taxon>
        <taxon>Actinomycetota</taxon>
        <taxon>Actinomycetes</taxon>
        <taxon>Kitasatosporales</taxon>
        <taxon>Streptomycetaceae</taxon>
        <taxon>Streptomyces</taxon>
    </lineage>
</organism>
<evidence type="ECO:0000313" key="1">
    <source>
        <dbReference type="EMBL" id="MEU2269797.1"/>
    </source>
</evidence>
<reference evidence="1 2" key="1">
    <citation type="submission" date="2024-06" db="EMBL/GenBank/DDBJ databases">
        <title>The Natural Products Discovery Center: Release of the First 8490 Sequenced Strains for Exploring Actinobacteria Biosynthetic Diversity.</title>
        <authorList>
            <person name="Kalkreuter E."/>
            <person name="Kautsar S.A."/>
            <person name="Yang D."/>
            <person name="Bader C.D."/>
            <person name="Teijaro C.N."/>
            <person name="Fluegel L."/>
            <person name="Davis C.M."/>
            <person name="Simpson J.R."/>
            <person name="Lauterbach L."/>
            <person name="Steele A.D."/>
            <person name="Gui C."/>
            <person name="Meng S."/>
            <person name="Li G."/>
            <person name="Viehrig K."/>
            <person name="Ye F."/>
            <person name="Su P."/>
            <person name="Kiefer A.F."/>
            <person name="Nichols A."/>
            <person name="Cepeda A.J."/>
            <person name="Yan W."/>
            <person name="Fan B."/>
            <person name="Jiang Y."/>
            <person name="Adhikari A."/>
            <person name="Zheng C.-J."/>
            <person name="Schuster L."/>
            <person name="Cowan T.M."/>
            <person name="Smanski M.J."/>
            <person name="Chevrette M.G."/>
            <person name="De Carvalho L.P.S."/>
            <person name="Shen B."/>
        </authorList>
    </citation>
    <scope>NUCLEOTIDE SEQUENCE [LARGE SCALE GENOMIC DNA]</scope>
    <source>
        <strain evidence="1 2">NPDC019583</strain>
    </source>
</reference>